<dbReference type="CDD" id="cd06453">
    <property type="entry name" value="SufS_like"/>
    <property type="match status" value="1"/>
</dbReference>
<dbReference type="STRING" id="1817867.A3F83_15830"/>
<dbReference type="AlphaFoldDB" id="A0A1F5YYU0"/>
<dbReference type="Gene3D" id="3.90.1150.10">
    <property type="entry name" value="Aspartate Aminotransferase, domain 1"/>
    <property type="match status" value="1"/>
</dbReference>
<dbReference type="InterPro" id="IPR015421">
    <property type="entry name" value="PyrdxlP-dep_Trfase_major"/>
</dbReference>
<accession>A0A1F5YYU0</accession>
<reference evidence="8 9" key="1">
    <citation type="journal article" date="2016" name="Nat. Commun.">
        <title>Thousands of microbial genomes shed light on interconnected biogeochemical processes in an aquifer system.</title>
        <authorList>
            <person name="Anantharaman K."/>
            <person name="Brown C.T."/>
            <person name="Hug L.A."/>
            <person name="Sharon I."/>
            <person name="Castelle C.J."/>
            <person name="Probst A.J."/>
            <person name="Thomas B.C."/>
            <person name="Singh A."/>
            <person name="Wilkins M.J."/>
            <person name="Karaoz U."/>
            <person name="Brodie E.L."/>
            <person name="Williams K.H."/>
            <person name="Hubbard S.S."/>
            <person name="Banfield J.F."/>
        </authorList>
    </citation>
    <scope>NUCLEOTIDE SEQUENCE [LARGE SCALE GENOMIC DNA]</scope>
</reference>
<dbReference type="EC" id="2.8.1.7" evidence="3"/>
<evidence type="ECO:0000313" key="8">
    <source>
        <dbReference type="EMBL" id="OGG05296.1"/>
    </source>
</evidence>
<comment type="similarity">
    <text evidence="2">Belongs to the class-V pyridoxal-phosphate-dependent aminotransferase family. Csd subfamily.</text>
</comment>
<dbReference type="InterPro" id="IPR010970">
    <property type="entry name" value="Cys_dSase_SufS"/>
</dbReference>
<dbReference type="Gene3D" id="3.40.640.10">
    <property type="entry name" value="Type I PLP-dependent aspartate aminotransferase-like (Major domain)"/>
    <property type="match status" value="1"/>
</dbReference>
<evidence type="ECO:0000313" key="9">
    <source>
        <dbReference type="Proteomes" id="UP000179129"/>
    </source>
</evidence>
<dbReference type="InterPro" id="IPR015422">
    <property type="entry name" value="PyrdxlP-dep_Trfase_small"/>
</dbReference>
<dbReference type="GO" id="GO:0006534">
    <property type="term" value="P:cysteine metabolic process"/>
    <property type="evidence" value="ECO:0007669"/>
    <property type="project" value="InterPro"/>
</dbReference>
<comment type="catalytic activity">
    <reaction evidence="6">
        <text>(sulfur carrier)-H + L-cysteine = (sulfur carrier)-SH + L-alanine</text>
        <dbReference type="Rhea" id="RHEA:43892"/>
        <dbReference type="Rhea" id="RHEA-COMP:14737"/>
        <dbReference type="Rhea" id="RHEA-COMP:14739"/>
        <dbReference type="ChEBI" id="CHEBI:29917"/>
        <dbReference type="ChEBI" id="CHEBI:35235"/>
        <dbReference type="ChEBI" id="CHEBI:57972"/>
        <dbReference type="ChEBI" id="CHEBI:64428"/>
        <dbReference type="EC" id="2.8.1.7"/>
    </reaction>
</comment>
<comment type="caution">
    <text evidence="8">The sequence shown here is derived from an EMBL/GenBank/DDBJ whole genome shotgun (WGS) entry which is preliminary data.</text>
</comment>
<dbReference type="PANTHER" id="PTHR43586:SF8">
    <property type="entry name" value="CYSTEINE DESULFURASE 1, CHLOROPLASTIC"/>
    <property type="match status" value="1"/>
</dbReference>
<keyword evidence="4" id="KW-0808">Transferase</keyword>
<dbReference type="GO" id="GO:0031071">
    <property type="term" value="F:cysteine desulfurase activity"/>
    <property type="evidence" value="ECO:0007669"/>
    <property type="project" value="UniProtKB-EC"/>
</dbReference>
<gene>
    <name evidence="8" type="ORF">A3F83_15830</name>
</gene>
<dbReference type="InterPro" id="IPR015424">
    <property type="entry name" value="PyrdxlP-dep_Trfase"/>
</dbReference>
<organism evidence="8 9">
    <name type="scientific">Candidatus Glassbacteria bacterium RIFCSPLOWO2_12_FULL_58_11</name>
    <dbReference type="NCBI Taxonomy" id="1817867"/>
    <lineage>
        <taxon>Bacteria</taxon>
        <taxon>Candidatus Glassiibacteriota</taxon>
    </lineage>
</organism>
<dbReference type="GO" id="GO:0030170">
    <property type="term" value="F:pyridoxal phosphate binding"/>
    <property type="evidence" value="ECO:0007669"/>
    <property type="project" value="InterPro"/>
</dbReference>
<feature type="domain" description="Aminotransferase class V" evidence="7">
    <location>
        <begin position="34"/>
        <end position="409"/>
    </location>
</feature>
<dbReference type="NCBIfam" id="TIGR01979">
    <property type="entry name" value="sufS"/>
    <property type="match status" value="1"/>
</dbReference>
<evidence type="ECO:0000256" key="4">
    <source>
        <dbReference type="ARBA" id="ARBA00022679"/>
    </source>
</evidence>
<sequence>MPERQESTGEPLDVLKLRKDFPILSRKVKGKRLIYLDSAATSQKPASVVEKMDDYYRRYNANPHRGIHTLSEEATAEYEGAREKLARFLNAHSSGVVFTKNCTEAINLVAYAWARKNIRPGEEILCTVLEHHSNLVPWQLAAEDTGAKLRYIPVTNEGDLDLAYLAELVTPKTRLVAVSGASNVLGTLPDLRLLIAAARAVGAKVLIDGAQLVPHSPVDFQALGADFLAVAGHKMLGPTGIGALIARPELLEEMDPFLSGGGMILDVTLEGSKWIEPPWKFEAGTPPVAEAVGLGAAVEYLEKIGMERVRQHELELTRYALERFSRIEDFQLYGSLHPERRGATFSFNIGDGRGGIIHPHDVGTFFDNEGIAIRAGHHCAKTLMKRFAVVSMCRASCYLYNTPEEIDRLVEAIEGVRKFFSGV</sequence>
<dbReference type="Pfam" id="PF00266">
    <property type="entry name" value="Aminotran_5"/>
    <property type="match status" value="1"/>
</dbReference>
<evidence type="ECO:0000256" key="6">
    <source>
        <dbReference type="ARBA" id="ARBA00050776"/>
    </source>
</evidence>
<dbReference type="PANTHER" id="PTHR43586">
    <property type="entry name" value="CYSTEINE DESULFURASE"/>
    <property type="match status" value="1"/>
</dbReference>
<comment type="cofactor">
    <cofactor evidence="1">
        <name>pyridoxal 5'-phosphate</name>
        <dbReference type="ChEBI" id="CHEBI:597326"/>
    </cofactor>
</comment>
<evidence type="ECO:0000256" key="5">
    <source>
        <dbReference type="ARBA" id="ARBA00022898"/>
    </source>
</evidence>
<keyword evidence="5" id="KW-0663">Pyridoxal phosphate</keyword>
<evidence type="ECO:0000256" key="3">
    <source>
        <dbReference type="ARBA" id="ARBA00012239"/>
    </source>
</evidence>
<proteinExistence type="inferred from homology"/>
<protein>
    <recommendedName>
        <fullName evidence="3">cysteine desulfurase</fullName>
        <ecNumber evidence="3">2.8.1.7</ecNumber>
    </recommendedName>
</protein>
<dbReference type="SUPFAM" id="SSF53383">
    <property type="entry name" value="PLP-dependent transferases"/>
    <property type="match status" value="1"/>
</dbReference>
<name>A0A1F5YYU0_9BACT</name>
<dbReference type="Proteomes" id="UP000179129">
    <property type="component" value="Unassembled WGS sequence"/>
</dbReference>
<dbReference type="InterPro" id="IPR000192">
    <property type="entry name" value="Aminotrans_V_dom"/>
</dbReference>
<dbReference type="EMBL" id="MFIX01000068">
    <property type="protein sequence ID" value="OGG05296.1"/>
    <property type="molecule type" value="Genomic_DNA"/>
</dbReference>
<evidence type="ECO:0000259" key="7">
    <source>
        <dbReference type="Pfam" id="PF00266"/>
    </source>
</evidence>
<evidence type="ECO:0000256" key="1">
    <source>
        <dbReference type="ARBA" id="ARBA00001933"/>
    </source>
</evidence>
<evidence type="ECO:0000256" key="2">
    <source>
        <dbReference type="ARBA" id="ARBA00010447"/>
    </source>
</evidence>